<proteinExistence type="predicted"/>
<feature type="transmembrane region" description="Helical" evidence="6">
    <location>
        <begin position="78"/>
        <end position="93"/>
    </location>
</feature>
<comment type="subcellular location">
    <subcellularLocation>
        <location evidence="1">Membrane</location>
        <topology evidence="1">Multi-pass membrane protein</topology>
    </subcellularLocation>
</comment>
<dbReference type="InterPro" id="IPR036513">
    <property type="entry name" value="STAS_dom_sf"/>
</dbReference>
<evidence type="ECO:0000256" key="1">
    <source>
        <dbReference type="ARBA" id="ARBA00004141"/>
    </source>
</evidence>
<evidence type="ECO:0000256" key="4">
    <source>
        <dbReference type="ARBA" id="ARBA00023136"/>
    </source>
</evidence>
<feature type="transmembrane region" description="Helical" evidence="6">
    <location>
        <begin position="46"/>
        <end position="66"/>
    </location>
</feature>
<dbReference type="SUPFAM" id="SSF52091">
    <property type="entry name" value="SpoIIaa-like"/>
    <property type="match status" value="1"/>
</dbReference>
<dbReference type="Pfam" id="PF00916">
    <property type="entry name" value="Sulfate_transp"/>
    <property type="match status" value="1"/>
</dbReference>
<feature type="region of interest" description="Disordered" evidence="5">
    <location>
        <begin position="806"/>
        <end position="827"/>
    </location>
</feature>
<dbReference type="Gene3D" id="3.30.750.24">
    <property type="entry name" value="STAS domain"/>
    <property type="match status" value="1"/>
</dbReference>
<dbReference type="EMBL" id="MCGE01000016">
    <property type="protein sequence ID" value="ORZ13587.1"/>
    <property type="molecule type" value="Genomic_DNA"/>
</dbReference>
<feature type="compositionally biased region" description="Acidic residues" evidence="5">
    <location>
        <begin position="808"/>
        <end position="821"/>
    </location>
</feature>
<reference evidence="8 9" key="1">
    <citation type="submission" date="2016-07" db="EMBL/GenBank/DDBJ databases">
        <title>Pervasive Adenine N6-methylation of Active Genes in Fungi.</title>
        <authorList>
            <consortium name="DOE Joint Genome Institute"/>
            <person name="Mondo S.J."/>
            <person name="Dannebaum R.O."/>
            <person name="Kuo R.C."/>
            <person name="Labutti K."/>
            <person name="Haridas S."/>
            <person name="Kuo A."/>
            <person name="Salamov A."/>
            <person name="Ahrendt S.R."/>
            <person name="Lipzen A."/>
            <person name="Sullivan W."/>
            <person name="Andreopoulos W.B."/>
            <person name="Clum A."/>
            <person name="Lindquist E."/>
            <person name="Daum C."/>
            <person name="Ramamoorthy G.K."/>
            <person name="Gryganskyi A."/>
            <person name="Culley D."/>
            <person name="Magnuson J.K."/>
            <person name="James T.Y."/>
            <person name="O'Malley M.A."/>
            <person name="Stajich J.E."/>
            <person name="Spatafora J.W."/>
            <person name="Visel A."/>
            <person name="Grigoriev I.V."/>
        </authorList>
    </citation>
    <scope>NUCLEOTIDE SEQUENCE [LARGE SCALE GENOMIC DNA]</scope>
    <source>
        <strain evidence="8 9">NRRL 1336</strain>
    </source>
</reference>
<gene>
    <name evidence="8" type="ORF">BCR42DRAFT_418609</name>
</gene>
<feature type="compositionally biased region" description="Polar residues" evidence="5">
    <location>
        <begin position="762"/>
        <end position="772"/>
    </location>
</feature>
<keyword evidence="4 6" id="KW-0472">Membrane</keyword>
<dbReference type="InterPro" id="IPR002645">
    <property type="entry name" value="STAS_dom"/>
</dbReference>
<keyword evidence="2 6" id="KW-0812">Transmembrane</keyword>
<dbReference type="InterPro" id="IPR001902">
    <property type="entry name" value="SLC26A/SulP_fam"/>
</dbReference>
<dbReference type="Pfam" id="PF01740">
    <property type="entry name" value="STAS"/>
    <property type="match status" value="1"/>
</dbReference>
<organism evidence="8 9">
    <name type="scientific">Absidia repens</name>
    <dbReference type="NCBI Taxonomy" id="90262"/>
    <lineage>
        <taxon>Eukaryota</taxon>
        <taxon>Fungi</taxon>
        <taxon>Fungi incertae sedis</taxon>
        <taxon>Mucoromycota</taxon>
        <taxon>Mucoromycotina</taxon>
        <taxon>Mucoromycetes</taxon>
        <taxon>Mucorales</taxon>
        <taxon>Cunninghamellaceae</taxon>
        <taxon>Absidia</taxon>
    </lineage>
</organism>
<feature type="transmembrane region" description="Helical" evidence="6">
    <location>
        <begin position="341"/>
        <end position="361"/>
    </location>
</feature>
<sequence>MSTIYLDSPRKPGYVEHVKATLLPSRSSLKDTFPVLEWLPKYNLQWLYGDVICAITIGIIVIPQSMAYAQMAGLPPQYGLYSSVIGCFVYPWIGTSKDISIGTTAINSLLIGQIMAILVTTPEFQNGTWTIPYITSNLALICGVICLAVSFLRLGILFDFICQPAIAGFMAGSAVTIVVNQLHKILGIHDVKTTDPAYLIFGNTLKLLPEAQWDAAIGVPGLLFLYAVKYGAKMLVRRYPKYSKQLTFISLCRNIILIVLATFFSFLINHFGNYTKSPFKLTGSVPAGFQNMGVPKFDTSMLSQVLPNLVGVVVLQIMEHCSIATSLGKVTDYKINVNQEIASIGLSNIFGSFFGAYPMTGGFCRTALMSKSGCRTPLTNVLVGAIVVLTMYCFTPALLYIPVAAIGAIVCHAVTDLITGPKVWVKFWNTNPSELLIFAAAYLIALFTRIDISVYVPVAISIVVQLYRMSRPKYAFLGRLDLKMGDTKDQQQNLPLANTRKHGGDDDEKQQHVLPMNLTPSQTMFFPLADPVLQGRVRPIAPGIVCFQPREDLVFENVNYLYAKLMDEVKKQTRRGIPLSDDVGRRPWNDAGGAGEMKGKEKPLLSSIIFDLSGVHVMDYTAMESLAELSRMVDRYCGSPIPWYIVVGSSEMVRHALLYAGFGRQQRKKIPRGIFTFHNDIKKKKHNNKTSNHKATTTITTVKTSVPPTTIGKQVCPHMHDLENNDKKEYISTMTIEDVTDRRHHHHQQQQPATAAAATTTVTSPNTPSATHDSPAPVLPEEDFEKAKSFSTVSSDQFDEYPPWCYCQDDDDDDNDENDYDDNGHDHNVNGMRDINTITELSGPIACIRDRYPYFFLSLHDAACAALRNADSSSSQHTQSPTASDIKRNESVTIEMASHQ</sequence>
<dbReference type="Proteomes" id="UP000193560">
    <property type="component" value="Unassembled WGS sequence"/>
</dbReference>
<accession>A0A1X2IBW2</accession>
<comment type="caution">
    <text evidence="8">The sequence shown here is derived from an EMBL/GenBank/DDBJ whole genome shotgun (WGS) entry which is preliminary data.</text>
</comment>
<dbReference type="GO" id="GO:0016020">
    <property type="term" value="C:membrane"/>
    <property type="evidence" value="ECO:0007669"/>
    <property type="project" value="UniProtKB-SubCell"/>
</dbReference>
<dbReference type="PROSITE" id="PS01130">
    <property type="entry name" value="SLC26A"/>
    <property type="match status" value="1"/>
</dbReference>
<dbReference type="GO" id="GO:0008271">
    <property type="term" value="F:secondary active sulfate transmembrane transporter activity"/>
    <property type="evidence" value="ECO:0007669"/>
    <property type="project" value="InterPro"/>
</dbReference>
<evidence type="ECO:0000256" key="5">
    <source>
        <dbReference type="SAM" id="MobiDB-lite"/>
    </source>
</evidence>
<dbReference type="AlphaFoldDB" id="A0A1X2IBW2"/>
<dbReference type="STRING" id="90262.A0A1X2IBW2"/>
<feature type="compositionally biased region" description="Polar residues" evidence="5">
    <location>
        <begin position="871"/>
        <end position="883"/>
    </location>
</feature>
<feature type="transmembrane region" description="Helical" evidence="6">
    <location>
        <begin position="435"/>
        <end position="464"/>
    </location>
</feature>
<feature type="transmembrane region" description="Helical" evidence="6">
    <location>
        <begin position="248"/>
        <end position="268"/>
    </location>
</feature>
<evidence type="ECO:0000313" key="8">
    <source>
        <dbReference type="EMBL" id="ORZ13587.1"/>
    </source>
</evidence>
<evidence type="ECO:0000259" key="7">
    <source>
        <dbReference type="PROSITE" id="PS50801"/>
    </source>
</evidence>
<feature type="transmembrane region" description="Helical" evidence="6">
    <location>
        <begin position="211"/>
        <end position="228"/>
    </location>
</feature>
<evidence type="ECO:0000313" key="9">
    <source>
        <dbReference type="Proteomes" id="UP000193560"/>
    </source>
</evidence>
<feature type="transmembrane region" description="Helical" evidence="6">
    <location>
        <begin position="131"/>
        <end position="152"/>
    </location>
</feature>
<feature type="domain" description="STAS" evidence="7">
    <location>
        <begin position="542"/>
        <end position="662"/>
    </location>
</feature>
<dbReference type="PANTHER" id="PTHR11814">
    <property type="entry name" value="SULFATE TRANSPORTER"/>
    <property type="match status" value="1"/>
</dbReference>
<feature type="region of interest" description="Disordered" evidence="5">
    <location>
        <begin position="871"/>
        <end position="900"/>
    </location>
</feature>
<dbReference type="InterPro" id="IPR018045">
    <property type="entry name" value="S04_transporter_CS"/>
</dbReference>
<dbReference type="OrthoDB" id="288203at2759"/>
<feature type="compositionally biased region" description="Low complexity" evidence="5">
    <location>
        <begin position="749"/>
        <end position="761"/>
    </location>
</feature>
<evidence type="ECO:0000256" key="2">
    <source>
        <dbReference type="ARBA" id="ARBA00022692"/>
    </source>
</evidence>
<feature type="region of interest" description="Disordered" evidence="5">
    <location>
        <begin position="741"/>
        <end position="779"/>
    </location>
</feature>
<dbReference type="PROSITE" id="PS50801">
    <property type="entry name" value="STAS"/>
    <property type="match status" value="1"/>
</dbReference>
<dbReference type="InterPro" id="IPR011547">
    <property type="entry name" value="SLC26A/SulP_dom"/>
</dbReference>
<keyword evidence="3 6" id="KW-1133">Transmembrane helix</keyword>
<feature type="transmembrane region" description="Helical" evidence="6">
    <location>
        <begin position="99"/>
        <end position="119"/>
    </location>
</feature>
<protein>
    <submittedName>
        <fullName evidence="8">Sulfate transporter family-domain-containing protein</fullName>
    </submittedName>
</protein>
<feature type="transmembrane region" description="Helical" evidence="6">
    <location>
        <begin position="382"/>
        <end position="415"/>
    </location>
</feature>
<name>A0A1X2IBW2_9FUNG</name>
<evidence type="ECO:0000256" key="6">
    <source>
        <dbReference type="SAM" id="Phobius"/>
    </source>
</evidence>
<keyword evidence="9" id="KW-1185">Reference proteome</keyword>
<evidence type="ECO:0000256" key="3">
    <source>
        <dbReference type="ARBA" id="ARBA00022989"/>
    </source>
</evidence>
<dbReference type="NCBIfam" id="TIGR00815">
    <property type="entry name" value="sulP"/>
    <property type="match status" value="1"/>
</dbReference>